<dbReference type="Proteomes" id="UP001597467">
    <property type="component" value="Unassembled WGS sequence"/>
</dbReference>
<gene>
    <name evidence="2" type="ORF">ACFSSB_09835</name>
</gene>
<dbReference type="PROSITE" id="PS51257">
    <property type="entry name" value="PROKAR_LIPOPROTEIN"/>
    <property type="match status" value="1"/>
</dbReference>
<evidence type="ECO:0000313" key="3">
    <source>
        <dbReference type="Proteomes" id="UP001597467"/>
    </source>
</evidence>
<dbReference type="EMBL" id="JBHULM010000011">
    <property type="protein sequence ID" value="MFD2542615.1"/>
    <property type="molecule type" value="Genomic_DNA"/>
</dbReference>
<proteinExistence type="predicted"/>
<feature type="chain" id="PRO_5045576488" description="Lipoprotein" evidence="1">
    <location>
        <begin position="22"/>
        <end position="273"/>
    </location>
</feature>
<keyword evidence="3" id="KW-1185">Reference proteome</keyword>
<protein>
    <recommendedName>
        <fullName evidence="4">Lipoprotein</fullName>
    </recommendedName>
</protein>
<feature type="signal peptide" evidence="1">
    <location>
        <begin position="1"/>
        <end position="21"/>
    </location>
</feature>
<reference evidence="3" key="1">
    <citation type="journal article" date="2019" name="Int. J. Syst. Evol. Microbiol.">
        <title>The Global Catalogue of Microorganisms (GCM) 10K type strain sequencing project: providing services to taxonomists for standard genome sequencing and annotation.</title>
        <authorList>
            <consortium name="The Broad Institute Genomics Platform"/>
            <consortium name="The Broad Institute Genome Sequencing Center for Infectious Disease"/>
            <person name="Wu L."/>
            <person name="Ma J."/>
        </authorList>
    </citation>
    <scope>NUCLEOTIDE SEQUENCE [LARGE SCALE GENOMIC DNA]</scope>
    <source>
        <strain evidence="3">KCTC 42808</strain>
    </source>
</reference>
<evidence type="ECO:0008006" key="4">
    <source>
        <dbReference type="Google" id="ProtNLM"/>
    </source>
</evidence>
<dbReference type="RefSeq" id="WP_379903671.1">
    <property type="nucleotide sequence ID" value="NZ_JBHULM010000011.1"/>
</dbReference>
<organism evidence="2 3">
    <name type="scientific">Lacinutrix gracilariae</name>
    <dbReference type="NCBI Taxonomy" id="1747198"/>
    <lineage>
        <taxon>Bacteria</taxon>
        <taxon>Pseudomonadati</taxon>
        <taxon>Bacteroidota</taxon>
        <taxon>Flavobacteriia</taxon>
        <taxon>Flavobacteriales</taxon>
        <taxon>Flavobacteriaceae</taxon>
        <taxon>Lacinutrix</taxon>
    </lineage>
</organism>
<name>A0ABW5K409_9FLAO</name>
<evidence type="ECO:0000256" key="1">
    <source>
        <dbReference type="SAM" id="SignalP"/>
    </source>
</evidence>
<evidence type="ECO:0000313" key="2">
    <source>
        <dbReference type="EMBL" id="MFD2542615.1"/>
    </source>
</evidence>
<keyword evidence="1" id="KW-0732">Signal</keyword>
<sequence>MKNIKSIYKICLLLAVVFVVSCDDSDDVNDVVSQIDTGFDTNNTVFFNNDTDSADIYTGTNILNELNISAISELATDTNVVFSVTFQDGTAAVEGTDYAVNDGMIASGSQEGTGSVVFYNLGNYEVSIVSNDGTSLDNTPSKLIYKVIPTVTFSIVWADAFYDYDMFYLDGFDASLGDVYTNGIPEGLTTLGYSGGISNMESVTILSTDLVGETYLYLEDYYNDNASIDVTLTVAIQDGASTDFPIVMDMDKYVFKVEGTETDSGVTFTYEVL</sequence>
<comment type="caution">
    <text evidence="2">The sequence shown here is derived from an EMBL/GenBank/DDBJ whole genome shotgun (WGS) entry which is preliminary data.</text>
</comment>
<accession>A0ABW5K409</accession>